<sequence length="240" mass="26783">MTTRVPDSADLDLSRIPRHKLARTVAEQLLDQIRGKDLRPGTKLPSERELQRALGVGRSTVREAINGLSLMGVIEIRHGSGAFVAEPPARQGPEVLAAALAKGVTRELFEARRIVEVETTRLAAERRSDTELHELELLLAEHERLIAAGRLAVEPSVAFHLKLAESARNELLEGFVISFSDQLAERGPVLERIDGFQAWELEQHRAVLAPVRDRDSDLAAQRMREHLDAVIRYHEQVGLE</sequence>
<evidence type="ECO:0000259" key="4">
    <source>
        <dbReference type="PROSITE" id="PS50949"/>
    </source>
</evidence>
<dbReference type="PANTHER" id="PTHR43537:SF5">
    <property type="entry name" value="UXU OPERON TRANSCRIPTIONAL REGULATOR"/>
    <property type="match status" value="1"/>
</dbReference>
<dbReference type="SMART" id="SM00895">
    <property type="entry name" value="FCD"/>
    <property type="match status" value="1"/>
</dbReference>
<keyword evidence="2" id="KW-0238">DNA-binding</keyword>
<keyword evidence="5" id="KW-0670">Pyruvate</keyword>
<name>A0A840IC66_9ACTN</name>
<dbReference type="AlphaFoldDB" id="A0A840IC66"/>
<dbReference type="EMBL" id="JACHNU010000002">
    <property type="protein sequence ID" value="MBB4662426.1"/>
    <property type="molecule type" value="Genomic_DNA"/>
</dbReference>
<dbReference type="Pfam" id="PF07729">
    <property type="entry name" value="FCD"/>
    <property type="match status" value="1"/>
</dbReference>
<dbReference type="InterPro" id="IPR036388">
    <property type="entry name" value="WH-like_DNA-bd_sf"/>
</dbReference>
<dbReference type="InterPro" id="IPR000524">
    <property type="entry name" value="Tscrpt_reg_HTH_GntR"/>
</dbReference>
<dbReference type="InterPro" id="IPR008920">
    <property type="entry name" value="TF_FadR/GntR_C"/>
</dbReference>
<dbReference type="Pfam" id="PF00392">
    <property type="entry name" value="GntR"/>
    <property type="match status" value="1"/>
</dbReference>
<dbReference type="InterPro" id="IPR036390">
    <property type="entry name" value="WH_DNA-bd_sf"/>
</dbReference>
<gene>
    <name evidence="5" type="ORF">BDZ31_002012</name>
</gene>
<comment type="caution">
    <text evidence="5">The sequence shown here is derived from an EMBL/GenBank/DDBJ whole genome shotgun (WGS) entry which is preliminary data.</text>
</comment>
<dbReference type="PANTHER" id="PTHR43537">
    <property type="entry name" value="TRANSCRIPTIONAL REGULATOR, GNTR FAMILY"/>
    <property type="match status" value="1"/>
</dbReference>
<dbReference type="RefSeq" id="WP_183341610.1">
    <property type="nucleotide sequence ID" value="NZ_JACHNU010000002.1"/>
</dbReference>
<dbReference type="PRINTS" id="PR00035">
    <property type="entry name" value="HTHGNTR"/>
</dbReference>
<organism evidence="5 6">
    <name type="scientific">Conexibacter arvalis</name>
    <dbReference type="NCBI Taxonomy" id="912552"/>
    <lineage>
        <taxon>Bacteria</taxon>
        <taxon>Bacillati</taxon>
        <taxon>Actinomycetota</taxon>
        <taxon>Thermoleophilia</taxon>
        <taxon>Solirubrobacterales</taxon>
        <taxon>Conexibacteraceae</taxon>
        <taxon>Conexibacter</taxon>
    </lineage>
</organism>
<dbReference type="Proteomes" id="UP000585272">
    <property type="component" value="Unassembled WGS sequence"/>
</dbReference>
<reference evidence="5 6" key="1">
    <citation type="submission" date="2020-08" db="EMBL/GenBank/DDBJ databases">
        <title>Genomic Encyclopedia of Archaeal and Bacterial Type Strains, Phase II (KMG-II): from individual species to whole genera.</title>
        <authorList>
            <person name="Goeker M."/>
        </authorList>
    </citation>
    <scope>NUCLEOTIDE SEQUENCE [LARGE SCALE GENOMIC DNA]</scope>
    <source>
        <strain evidence="5 6">DSM 23288</strain>
    </source>
</reference>
<dbReference type="InterPro" id="IPR011711">
    <property type="entry name" value="GntR_C"/>
</dbReference>
<dbReference type="PROSITE" id="PS50949">
    <property type="entry name" value="HTH_GNTR"/>
    <property type="match status" value="1"/>
</dbReference>
<dbReference type="GO" id="GO:0003677">
    <property type="term" value="F:DNA binding"/>
    <property type="evidence" value="ECO:0007669"/>
    <property type="project" value="UniProtKB-KW"/>
</dbReference>
<evidence type="ECO:0000256" key="2">
    <source>
        <dbReference type="ARBA" id="ARBA00023125"/>
    </source>
</evidence>
<dbReference type="CDD" id="cd07377">
    <property type="entry name" value="WHTH_GntR"/>
    <property type="match status" value="1"/>
</dbReference>
<feature type="domain" description="HTH gntR-type" evidence="4">
    <location>
        <begin position="19"/>
        <end position="87"/>
    </location>
</feature>
<dbReference type="Gene3D" id="1.20.120.530">
    <property type="entry name" value="GntR ligand-binding domain-like"/>
    <property type="match status" value="1"/>
</dbReference>
<proteinExistence type="predicted"/>
<protein>
    <submittedName>
        <fullName evidence="5">GntR family transcriptional repressor for pyruvate dehydrogenase complex</fullName>
    </submittedName>
</protein>
<evidence type="ECO:0000256" key="3">
    <source>
        <dbReference type="ARBA" id="ARBA00023163"/>
    </source>
</evidence>
<evidence type="ECO:0000313" key="6">
    <source>
        <dbReference type="Proteomes" id="UP000585272"/>
    </source>
</evidence>
<keyword evidence="6" id="KW-1185">Reference proteome</keyword>
<keyword evidence="3" id="KW-0804">Transcription</keyword>
<keyword evidence="1" id="KW-0805">Transcription regulation</keyword>
<dbReference type="Gene3D" id="1.10.10.10">
    <property type="entry name" value="Winged helix-like DNA-binding domain superfamily/Winged helix DNA-binding domain"/>
    <property type="match status" value="1"/>
</dbReference>
<dbReference type="GO" id="GO:0003700">
    <property type="term" value="F:DNA-binding transcription factor activity"/>
    <property type="evidence" value="ECO:0007669"/>
    <property type="project" value="InterPro"/>
</dbReference>
<dbReference type="SUPFAM" id="SSF48008">
    <property type="entry name" value="GntR ligand-binding domain-like"/>
    <property type="match status" value="1"/>
</dbReference>
<evidence type="ECO:0000256" key="1">
    <source>
        <dbReference type="ARBA" id="ARBA00023015"/>
    </source>
</evidence>
<evidence type="ECO:0000313" key="5">
    <source>
        <dbReference type="EMBL" id="MBB4662426.1"/>
    </source>
</evidence>
<dbReference type="SUPFAM" id="SSF46785">
    <property type="entry name" value="Winged helix' DNA-binding domain"/>
    <property type="match status" value="1"/>
</dbReference>
<dbReference type="SMART" id="SM00345">
    <property type="entry name" value="HTH_GNTR"/>
    <property type="match status" value="1"/>
</dbReference>
<accession>A0A840IC66</accession>